<organism evidence="1">
    <name type="scientific">marine sediment metagenome</name>
    <dbReference type="NCBI Taxonomy" id="412755"/>
    <lineage>
        <taxon>unclassified sequences</taxon>
        <taxon>metagenomes</taxon>
        <taxon>ecological metagenomes</taxon>
    </lineage>
</organism>
<feature type="non-terminal residue" evidence="1">
    <location>
        <position position="1"/>
    </location>
</feature>
<sequence>PGITVNAAGGDTSESGGIVTFSIVLNSPPGGDVTIGLSSNDTTEGTIALSSVTFTPANWNALQTVTITGVDDAVLDGNQPYLIITDPAVSTDADYSGLDSINVSLRNIDNDTSGISVTEISGNTAEGSEKAYFTIVLNAAPSNDVTIDLSSSDTTEGTINPSAVTFTSADWSSPQTITVTGVDDAIEDGNQPYTIITNAASSSDMSYNGVDPDNIILINIDNDSAGITVSPVAGLITSEEGAEEGFSVVLNSAPTGYVTISLSSSDTTEGTISPSSVTFTTVNWASQQTITISGVDDADQDGNQLFSIVLDPATSSDPDYNGLDPIDVIVTNNDNETPGFSITPSSSNKNQLITSEGGIEATFSIVLNSAPGSDVTLPLSVSDSTEGSINKTSLTFTIYNWNAPQTVLVSGLDDP</sequence>
<dbReference type="EMBL" id="LAZR01051612">
    <property type="protein sequence ID" value="KKK84786.1"/>
    <property type="molecule type" value="Genomic_DNA"/>
</dbReference>
<proteinExistence type="predicted"/>
<dbReference type="AlphaFoldDB" id="A0A0F9BK51"/>
<gene>
    <name evidence="1" type="ORF">LCGC14_2779830</name>
</gene>
<evidence type="ECO:0008006" key="2">
    <source>
        <dbReference type="Google" id="ProtNLM"/>
    </source>
</evidence>
<dbReference type="SUPFAM" id="SSF141072">
    <property type="entry name" value="CalX-like"/>
    <property type="match status" value="1"/>
</dbReference>
<evidence type="ECO:0000313" key="1">
    <source>
        <dbReference type="EMBL" id="KKK84786.1"/>
    </source>
</evidence>
<accession>A0A0F9BK51</accession>
<protein>
    <recommendedName>
        <fullName evidence="2">Calx-beta domain-containing protein</fullName>
    </recommendedName>
</protein>
<dbReference type="InterPro" id="IPR038081">
    <property type="entry name" value="CalX-like_sf"/>
</dbReference>
<comment type="caution">
    <text evidence="1">The sequence shown here is derived from an EMBL/GenBank/DDBJ whole genome shotgun (WGS) entry which is preliminary data.</text>
</comment>
<name>A0A0F9BK51_9ZZZZ</name>
<reference evidence="1" key="1">
    <citation type="journal article" date="2015" name="Nature">
        <title>Complex archaea that bridge the gap between prokaryotes and eukaryotes.</title>
        <authorList>
            <person name="Spang A."/>
            <person name="Saw J.H."/>
            <person name="Jorgensen S.L."/>
            <person name="Zaremba-Niedzwiedzka K."/>
            <person name="Martijn J."/>
            <person name="Lind A.E."/>
            <person name="van Eijk R."/>
            <person name="Schleper C."/>
            <person name="Guy L."/>
            <person name="Ettema T.J."/>
        </authorList>
    </citation>
    <scope>NUCLEOTIDE SEQUENCE</scope>
</reference>
<feature type="non-terminal residue" evidence="1">
    <location>
        <position position="415"/>
    </location>
</feature>